<sequence>MTLAFAAGAGDTIHHAPRSHRLTMTPHPLLIPSCRMALAALLHDVGKFAERAGITSDPATLETHLQLYARRQPAGWYSHRHAAHTGLAIDALEPYLPPLVGRDMTPFAAWKERNADDSLINAAALHHKPTTFLQWMIATADRIASGFERETFDKYNDGEEKTATKRTHITARQLTLFEQIRLADGSEIPPSPPLSKGGLTKRYPLRPLSPLTIFPVAATAVEGDKPAPAQAEYRQLWDQFMAALQTIPAAHRQRLDLWLDHFETLWLTFTHAIPSATAFNVKPDVSLYDHSKAVAALAVALWRYHHERGDDPATVAAAQVKRGDWNEQKLLLVQGDLFGIQEFIFASGGETNRRAAKLLRGRSFYVGLLTECAAMRVLDALGLPATSQIINAAGKFLIVAPNTAATVAALTQVRADINRWFLDHSYGQCGVGLAWLPAACDDFVSGDTTTGHSRFRDLMKRLFAQLEIAKAQRFDLCADSAAPALFSEFLDSFDNQRGVCQIDGRSPAVTHLTESGREIQLGQMAVDQINLGNWLTSDERLLVSRQPIVAHTLAIDVFGYRIGLTGAEDDSGRFGPEVTRGNLLRAWDFSLPADNGERPLWNGYARRAINAYIPRFDGSEVGEAWFAEKYGATDPDEPFDAGHGEPKTFNHLACEDRHLDQDNRWVGITALMTLKGDVDNLGQIFQRGLDKPTFAKMAALSRQMNAFFAIYLPWRCSTQYHNAYTVFAGGDDFFLIGPWRAQMELARDLRTAFRRYVADNPEIHFSAGLSLTKSNVPVRQLAELAEHALEAAKSRCPPKQDLTGAPPAAVQMKCPPKDSVTAFGQTVAWTTFDQLDRARERLEQHLIADGYQNGDYGTVHGIV</sequence>
<dbReference type="GO" id="GO:0004527">
    <property type="term" value="F:exonuclease activity"/>
    <property type="evidence" value="ECO:0007669"/>
    <property type="project" value="UniProtKB-KW"/>
</dbReference>
<dbReference type="GO" id="GO:0051607">
    <property type="term" value="P:defense response to virus"/>
    <property type="evidence" value="ECO:0007669"/>
    <property type="project" value="UniProtKB-KW"/>
</dbReference>
<dbReference type="InterPro" id="IPR013408">
    <property type="entry name" value="Cas10/Csm1"/>
</dbReference>
<comment type="similarity">
    <text evidence="1">Belongs to the CRISPR-associated Cas10/Csm1 family.</text>
</comment>
<dbReference type="GO" id="GO:0005524">
    <property type="term" value="F:ATP binding"/>
    <property type="evidence" value="ECO:0007669"/>
    <property type="project" value="UniProtKB-KW"/>
</dbReference>
<keyword evidence="5" id="KW-0547">Nucleotide-binding</keyword>
<evidence type="ECO:0000313" key="13">
    <source>
        <dbReference type="EMBL" id="MBB1125597.1"/>
    </source>
</evidence>
<dbReference type="InterPro" id="IPR000160">
    <property type="entry name" value="GGDEF_dom"/>
</dbReference>
<dbReference type="Gene3D" id="3.30.70.270">
    <property type="match status" value="1"/>
</dbReference>
<dbReference type="GO" id="GO:0016740">
    <property type="term" value="F:transferase activity"/>
    <property type="evidence" value="ECO:0007669"/>
    <property type="project" value="UniProtKB-KW"/>
</dbReference>
<keyword evidence="4" id="KW-0540">Nuclease</keyword>
<dbReference type="EMBL" id="JABVCQ010000008">
    <property type="protein sequence ID" value="MBB1125597.1"/>
    <property type="molecule type" value="Genomic_DNA"/>
</dbReference>
<dbReference type="Pfam" id="PF22335">
    <property type="entry name" value="Cas10-Cmr2_palm2"/>
    <property type="match status" value="1"/>
</dbReference>
<keyword evidence="9" id="KW-0067">ATP-binding</keyword>
<keyword evidence="6" id="KW-0255">Endonuclease</keyword>
<evidence type="ECO:0000313" key="14">
    <source>
        <dbReference type="Proteomes" id="UP000548632"/>
    </source>
</evidence>
<dbReference type="PANTHER" id="PTHR36528">
    <property type="entry name" value="CRISPR SYSTEM SINGLE-STRAND-SPECIFIC DEOXYRIBONUCLEASE CAS10/CSM1 (SUBTYPE III-A)"/>
    <property type="match status" value="1"/>
</dbReference>
<evidence type="ECO:0000256" key="5">
    <source>
        <dbReference type="ARBA" id="ARBA00022741"/>
    </source>
</evidence>
<name>A0A839HEI8_9GAMM</name>
<dbReference type="InterPro" id="IPR054767">
    <property type="entry name" value="Cas10-Cmr2_palm2"/>
</dbReference>
<keyword evidence="10" id="KW-0051">Antiviral defense</keyword>
<dbReference type="GO" id="GO:0004519">
    <property type="term" value="F:endonuclease activity"/>
    <property type="evidence" value="ECO:0007669"/>
    <property type="project" value="UniProtKB-KW"/>
</dbReference>
<keyword evidence="8" id="KW-0269">Exonuclease</keyword>
<dbReference type="InterPro" id="IPR043128">
    <property type="entry name" value="Rev_trsase/Diguanyl_cyclase"/>
</dbReference>
<evidence type="ECO:0000256" key="7">
    <source>
        <dbReference type="ARBA" id="ARBA00022801"/>
    </source>
</evidence>
<evidence type="ECO:0000256" key="11">
    <source>
        <dbReference type="ARBA" id="ARBA00032922"/>
    </source>
</evidence>
<evidence type="ECO:0000256" key="1">
    <source>
        <dbReference type="ARBA" id="ARBA00005700"/>
    </source>
</evidence>
<dbReference type="PANTHER" id="PTHR36528:SF1">
    <property type="entry name" value="CRISPR SYSTEM SINGLE-STRAND-SPECIFIC DEOXYRIBONUCLEASE CAS10_CSM1 (SUBTYPE III-A)"/>
    <property type="match status" value="1"/>
</dbReference>
<organism evidence="13 14">
    <name type="scientific">Thiospirillum jenense</name>
    <dbReference type="NCBI Taxonomy" id="1653858"/>
    <lineage>
        <taxon>Bacteria</taxon>
        <taxon>Pseudomonadati</taxon>
        <taxon>Pseudomonadota</taxon>
        <taxon>Gammaproteobacteria</taxon>
        <taxon>Chromatiales</taxon>
        <taxon>Chromatiaceae</taxon>
        <taxon>Thiospirillum</taxon>
    </lineage>
</organism>
<dbReference type="NCBIfam" id="TIGR02578">
    <property type="entry name" value="cas_TM1811_Csm1"/>
    <property type="match status" value="1"/>
</dbReference>
<evidence type="ECO:0000256" key="10">
    <source>
        <dbReference type="ARBA" id="ARBA00023118"/>
    </source>
</evidence>
<dbReference type="Pfam" id="PF18211">
    <property type="entry name" value="Csm1_B"/>
    <property type="match status" value="1"/>
</dbReference>
<dbReference type="PROSITE" id="PS50887">
    <property type="entry name" value="GGDEF"/>
    <property type="match status" value="1"/>
</dbReference>
<reference evidence="13 14" key="1">
    <citation type="journal article" date="2020" name="Arch. Microbiol.">
        <title>The genome sequence of the giant phototrophic gammaproteobacterium Thiospirillum jenense gives insight into its physiological properties and phylogenetic relationships.</title>
        <authorList>
            <person name="Imhoff J.F."/>
            <person name="Meyer T.E."/>
            <person name="Kyndt J.A."/>
        </authorList>
    </citation>
    <scope>NUCLEOTIDE SEQUENCE [LARGE SCALE GENOMIC DNA]</scope>
    <source>
        <strain evidence="13 14">DSM 216</strain>
    </source>
</reference>
<gene>
    <name evidence="13" type="primary">cas10</name>
    <name evidence="13" type="ORF">HUK38_05035</name>
</gene>
<evidence type="ECO:0000256" key="3">
    <source>
        <dbReference type="ARBA" id="ARBA00022679"/>
    </source>
</evidence>
<accession>A0A839HEI8</accession>
<keyword evidence="14" id="KW-1185">Reference proteome</keyword>
<evidence type="ECO:0000256" key="9">
    <source>
        <dbReference type="ARBA" id="ARBA00022840"/>
    </source>
</evidence>
<dbReference type="AlphaFoldDB" id="A0A839HEI8"/>
<evidence type="ECO:0000256" key="8">
    <source>
        <dbReference type="ARBA" id="ARBA00022839"/>
    </source>
</evidence>
<dbReference type="InterPro" id="IPR041062">
    <property type="entry name" value="Csm1_B"/>
</dbReference>
<dbReference type="InterPro" id="IPR052117">
    <property type="entry name" value="Cas10/Csm1_subtype-III-A"/>
</dbReference>
<keyword evidence="3" id="KW-0808">Transferase</keyword>
<evidence type="ECO:0000256" key="6">
    <source>
        <dbReference type="ARBA" id="ARBA00022759"/>
    </source>
</evidence>
<comment type="caution">
    <text evidence="13">The sequence shown here is derived from an EMBL/GenBank/DDBJ whole genome shotgun (WGS) entry which is preliminary data.</text>
</comment>
<keyword evidence="7" id="KW-0378">Hydrolase</keyword>
<evidence type="ECO:0000256" key="4">
    <source>
        <dbReference type="ARBA" id="ARBA00022722"/>
    </source>
</evidence>
<evidence type="ECO:0000256" key="2">
    <source>
        <dbReference type="ARBA" id="ARBA00014333"/>
    </source>
</evidence>
<evidence type="ECO:0000259" key="12">
    <source>
        <dbReference type="PROSITE" id="PS50887"/>
    </source>
</evidence>
<protein>
    <recommendedName>
        <fullName evidence="2">CRISPR system single-strand-specific deoxyribonuclease Cas10/Csm1 (subtype III-A)</fullName>
    </recommendedName>
    <alternativeName>
        <fullName evidence="11">Cyclic oligoadenylate synthase</fullName>
    </alternativeName>
</protein>
<proteinExistence type="inferred from homology"/>
<dbReference type="Proteomes" id="UP000548632">
    <property type="component" value="Unassembled WGS sequence"/>
</dbReference>
<feature type="domain" description="GGDEF" evidence="12">
    <location>
        <begin position="669"/>
        <end position="807"/>
    </location>
</feature>